<evidence type="ECO:0000313" key="1">
    <source>
        <dbReference type="EMBL" id="KIL71120.1"/>
    </source>
</evidence>
<dbReference type="EMBL" id="KN818222">
    <property type="protein sequence ID" value="KIL71120.1"/>
    <property type="molecule type" value="Genomic_DNA"/>
</dbReference>
<protein>
    <submittedName>
        <fullName evidence="1">Uncharacterized protein</fullName>
    </submittedName>
</protein>
<evidence type="ECO:0000313" key="2">
    <source>
        <dbReference type="Proteomes" id="UP000054549"/>
    </source>
</evidence>
<name>A0A0C2T5C6_AMAMK</name>
<dbReference type="OrthoDB" id="3541472at2759"/>
<gene>
    <name evidence="1" type="ORF">M378DRAFT_201625</name>
</gene>
<proteinExistence type="predicted"/>
<dbReference type="SUPFAM" id="SSF52047">
    <property type="entry name" value="RNI-like"/>
    <property type="match status" value="1"/>
</dbReference>
<keyword evidence="2" id="KW-1185">Reference proteome</keyword>
<organism evidence="1 2">
    <name type="scientific">Amanita muscaria (strain Koide BX008)</name>
    <dbReference type="NCBI Taxonomy" id="946122"/>
    <lineage>
        <taxon>Eukaryota</taxon>
        <taxon>Fungi</taxon>
        <taxon>Dikarya</taxon>
        <taxon>Basidiomycota</taxon>
        <taxon>Agaricomycotina</taxon>
        <taxon>Agaricomycetes</taxon>
        <taxon>Agaricomycetidae</taxon>
        <taxon>Agaricales</taxon>
        <taxon>Pluteineae</taxon>
        <taxon>Amanitaceae</taxon>
        <taxon>Amanita</taxon>
    </lineage>
</organism>
<dbReference type="HOGENOM" id="CLU_1137754_0_0_1"/>
<dbReference type="AlphaFoldDB" id="A0A0C2T5C6"/>
<accession>A0A0C2T5C6</accession>
<sequence>MFRALFVHSDSSRWEIHRTARFFLMLPDLTELELRLWWDADMPYISKCLKPLRNLQKFTLQIRSRSNPSIDRLPSKLGCFGLVIARNPNITHLSFRSTLGFPCDLSQIMRNVPTEKPLKLEHVTIDGYCTNIDALLPHIQSLSSLEVYLMHTSENMIYTVLERAGVFPPMIITDSFELELCLYLEHHPGVVSLLIGHNGRPGALHDYGLAKVMTRHSGTLQRLSVRSHMLYTADDEDGFVRQHL</sequence>
<reference evidence="1 2" key="1">
    <citation type="submission" date="2014-04" db="EMBL/GenBank/DDBJ databases">
        <title>Evolutionary Origins and Diversification of the Mycorrhizal Mutualists.</title>
        <authorList>
            <consortium name="DOE Joint Genome Institute"/>
            <consortium name="Mycorrhizal Genomics Consortium"/>
            <person name="Kohler A."/>
            <person name="Kuo A."/>
            <person name="Nagy L.G."/>
            <person name="Floudas D."/>
            <person name="Copeland A."/>
            <person name="Barry K.W."/>
            <person name="Cichocki N."/>
            <person name="Veneault-Fourrey C."/>
            <person name="LaButti K."/>
            <person name="Lindquist E.A."/>
            <person name="Lipzen A."/>
            <person name="Lundell T."/>
            <person name="Morin E."/>
            <person name="Murat C."/>
            <person name="Riley R."/>
            <person name="Ohm R."/>
            <person name="Sun H."/>
            <person name="Tunlid A."/>
            <person name="Henrissat B."/>
            <person name="Grigoriev I.V."/>
            <person name="Hibbett D.S."/>
            <person name="Martin F."/>
        </authorList>
    </citation>
    <scope>NUCLEOTIDE SEQUENCE [LARGE SCALE GENOMIC DNA]</scope>
    <source>
        <strain evidence="1 2">Koide BX008</strain>
    </source>
</reference>
<dbReference type="Proteomes" id="UP000054549">
    <property type="component" value="Unassembled WGS sequence"/>
</dbReference>
<dbReference type="InParanoid" id="A0A0C2T5C6"/>